<dbReference type="InterPro" id="IPR045358">
    <property type="entry name" value="Ty3_capsid"/>
</dbReference>
<evidence type="ECO:0000256" key="2">
    <source>
        <dbReference type="ARBA" id="ARBA00022695"/>
    </source>
</evidence>
<dbReference type="EMBL" id="BKCJ010050523">
    <property type="protein sequence ID" value="GEW24249.1"/>
    <property type="molecule type" value="Genomic_DNA"/>
</dbReference>
<feature type="compositionally biased region" description="Polar residues" evidence="7">
    <location>
        <begin position="1847"/>
        <end position="1866"/>
    </location>
</feature>
<evidence type="ECO:0000256" key="5">
    <source>
        <dbReference type="ARBA" id="ARBA00022801"/>
    </source>
</evidence>
<dbReference type="InterPro" id="IPR050951">
    <property type="entry name" value="Retrovirus_Pol_polyprotein"/>
</dbReference>
<dbReference type="InterPro" id="IPR041373">
    <property type="entry name" value="RT_RNaseH"/>
</dbReference>
<dbReference type="InterPro" id="IPR056924">
    <property type="entry name" value="SH3_Tf2-1"/>
</dbReference>
<keyword evidence="6 12" id="KW-0695">RNA-directed DNA polymerase</keyword>
<dbReference type="GO" id="GO:0003964">
    <property type="term" value="F:RNA-directed DNA polymerase activity"/>
    <property type="evidence" value="ECO:0007669"/>
    <property type="project" value="UniProtKB-KW"/>
</dbReference>
<proteinExistence type="predicted"/>
<evidence type="ECO:0000256" key="1">
    <source>
        <dbReference type="ARBA" id="ARBA00022679"/>
    </source>
</evidence>
<feature type="region of interest" description="Disordered" evidence="7">
    <location>
        <begin position="43"/>
        <end position="84"/>
    </location>
</feature>
<evidence type="ECO:0000313" key="12">
    <source>
        <dbReference type="EMBL" id="GEW24249.1"/>
    </source>
</evidence>
<keyword evidence="2" id="KW-0548">Nucleotidyltransferase</keyword>
<dbReference type="GO" id="GO:0004519">
    <property type="term" value="F:endonuclease activity"/>
    <property type="evidence" value="ECO:0007669"/>
    <property type="project" value="UniProtKB-KW"/>
</dbReference>
<dbReference type="PANTHER" id="PTHR37984">
    <property type="entry name" value="PROTEIN CBG26694"/>
    <property type="match status" value="1"/>
</dbReference>
<comment type="caution">
    <text evidence="12">The sequence shown here is derived from an EMBL/GenBank/DDBJ whole genome shotgun (WGS) entry which is preliminary data.</text>
</comment>
<feature type="domain" description="Reverse transcriptase RNase H-like" evidence="9">
    <location>
        <begin position="811"/>
        <end position="908"/>
    </location>
</feature>
<dbReference type="Pfam" id="PF19259">
    <property type="entry name" value="Ty3_capsid"/>
    <property type="match status" value="1"/>
</dbReference>
<evidence type="ECO:0000259" key="8">
    <source>
        <dbReference type="Pfam" id="PF00078"/>
    </source>
</evidence>
<dbReference type="PANTHER" id="PTHR37984:SF5">
    <property type="entry name" value="PROTEIN NYNRIN-LIKE"/>
    <property type="match status" value="1"/>
</dbReference>
<feature type="compositionally biased region" description="Basic and acidic residues" evidence="7">
    <location>
        <begin position="1780"/>
        <end position="1792"/>
    </location>
</feature>
<dbReference type="Pfam" id="PF00078">
    <property type="entry name" value="RVT_1"/>
    <property type="match status" value="1"/>
</dbReference>
<dbReference type="InterPro" id="IPR043128">
    <property type="entry name" value="Rev_trsase/Diguanyl_cyclase"/>
</dbReference>
<dbReference type="FunFam" id="3.30.70.270:FF:000026">
    <property type="entry name" value="Transposon Ty3-G Gag-Pol polyprotein"/>
    <property type="match status" value="1"/>
</dbReference>
<sequence length="2254" mass="257609">IIMENVPPPNNNPNAPEEEPIMDQAPAALVGFAPQWIGRQILDNNNGWLKEDPKEEPEEEEEDEDRVNDEEDDAEIADADDVPIPPVIQFGSNFHVGESSASRDLLAGNSKVCAPGPMCCDLKSVHRGVKRLSKQMHDMYMTEKKMATKLRQDELRLNGQEFDITALDSKEVPSIHTAPVARVDDPYVMVRDASLDTRGDEDVETDAPRDTQPSEPRGSPRHSFNHASKKKIPNQPSTHFNQEDVDQLVRDGIEAAISDERERFRGTEGAVGLVRWFKKMENTFEISECVEGRKVKFATATLHGRALTWWNFQVATLGREVANGRPWAKVKQMMIDEFCLTKEAQRLEDELRHLKLRDINIAAYTERFNELDLLCPDDVPNEKKKVELYIKGLPEIIKGETTSSRPVTLNEVVRMAHVLIEQKNQAKNKRIVEGLKNKGKEAIKALSVRRKLTEEEVHVPYKNKTLVVKSDSSVSRLKVISYIKARKYIERGSQLFIAQVTEKEPAKKQLQDVPVICNFPEVFPDDLLGLPPPQQVEFKIELIPDATPVARAPYHLTPSELKELLDQLKELSEKGFIRPSSSPWGAPVLFVKKKDRSFRMCIDYRALNKLTVKNRYPLPRIDDLFDQLQGLSVYSKIDLWSGYHQIQIREEDILITAFRTRFVHFEFQVMPFWLTNAPANKEDHEEHLKTIPELLKNEKLYAKSSKCDFWLESVQFLGYVIDNNGVYVDLAKVEAIRNWSAPTMPTKVRQFLGLAGYYRRFIEGFSLISKPLSKLTYKNKKYEWGMEEEEAFQTLKQKLCSAPIIALPEGTENFVVYCDASLKGFRAVLMEKEKVIAYASRQLKKHEENYTTHDLELGTVVFALRLWRHYLYGTKCTVYTDHKSLQYILDQKELNMRQRHWIELLSDYDCEIRYHPSKGNVVADALSRKDREPLRVRSLAMMSEVGDSQLTGPELIRETTEKIVQIKNRLLTARSRQKSYADVRCKLMEFEVGDMVMLKVLPRKGVIHFGKRGKLSPRYIGPFEIIERIGLVAYKLELSEKLHGIHNTFHVSNIKKCLTDENLVITLREVQLDDKLHFIKEPVEIMDREKFAMDSYDPVDTPMVDQLKLDEDPLGILVDQTRFRSMASPTKKHLEALKRVFRYLRGTINWCLCYLKDTAMALTVYADADHAGCQDTRRSTSGSAQFLDDKLVSWSSKKQKSTAISTTELADIFTKALPRERFEFLLPRLDSMTDVNVNAPAVQAPTMAPPTRTDDQILPHIRWVPIGKSNCYLDVEKSQSNPIYKIAVDILKHTNFFRAFTASSTIASIYIQQFWDTEEFTQSIHTFIEDKRNLAQHTHGKKKATLIVILNIRFTKLIIYHIQRKHMFHPRPDSLLYFPNEEPTLGYLKFSAKGTKREVFGMPIPGSFIITDIQGASYYHEYLAKVAKHERPGLVSKTRKLVSSLRSVDKLVAEDVPEKEPRVDDEEADVQRALEESLKSILTDSEEESKEEVPGDDAGGQGEGHARPDPGVQDEGQAESNPDEQAEGHDGPDPGNAEASQPLPSPVVHAGSDFKHMDLDVADVSTQPPPEQMDEGFIATTYLKVQENLKLTVEEHVIFEGPASSLGTLSSLQHLTNDLSFGDLFFSDKPSEANNDKETTETEAESMVSVTIQQYTSSIPSMTTPIIDLTSRPESPKVHQLLKATATETTTTTTTTILLPPSQQQNTTDAMMLKRIGELKHIMANLIQENKRLEQRLDRDLPEADMKEILHQRMWETDSYKTHEDHMQLYEALENSMNSDHSEELAKDLAEARKKKKKSRESPKMPHGSPPHQPPPPPPPAGPSGASGSPRAFGSSQVMPPPPPTPSTNQEGQSKGSATPRSSKTAASIEYQAWTTTDIRLRPSISLTPSDLQMDDDMAPDEQAQSSDDEDIRNAHIPKVNLRQDWRKPLKEERPVTPEPAWSIPLSDVPTGDIAMFMDWFCKRRGITKLKPQDLEGPAFEIIKVFHPNVIHLQYQMEECHKLLTDSVDDSILRHNVSKPLPLGGPLGQVTIQSDFFFNKDLEYLRYDSKGSRLALSISKMKAAYHLDAGLEQMVPDQMWIEEECKFDIAAMYGISYWWFQRQRFYIDRHISEGDHRAVRTHMRILSVVRIEVFSMYGYDYIKEIVLRRANLNEHVIAERDFKYLYPSDFEDMYMLNLQEDFQLGIESYQTQLNLTKPRVDATGFEYKHDYTVIDSLRAVMFQDRYGVQMIMRFNEIYKFSDGTLQQIDEALDY</sequence>
<keyword evidence="3" id="KW-0540">Nuclease</keyword>
<name>A0A699GVF0_TANCI</name>
<dbReference type="InterPro" id="IPR000477">
    <property type="entry name" value="RT_dom"/>
</dbReference>
<gene>
    <name evidence="12" type="ORF">Tci_196225</name>
</gene>
<dbReference type="GO" id="GO:0016787">
    <property type="term" value="F:hydrolase activity"/>
    <property type="evidence" value="ECO:0007669"/>
    <property type="project" value="UniProtKB-KW"/>
</dbReference>
<dbReference type="Pfam" id="PF24626">
    <property type="entry name" value="SH3_Tf2-1"/>
    <property type="match status" value="1"/>
</dbReference>
<feature type="region of interest" description="Disordered" evidence="7">
    <location>
        <begin position="1480"/>
        <end position="1551"/>
    </location>
</feature>
<evidence type="ECO:0000256" key="6">
    <source>
        <dbReference type="ARBA" id="ARBA00022918"/>
    </source>
</evidence>
<feature type="compositionally biased region" description="Pro residues" evidence="7">
    <location>
        <begin position="1"/>
        <end position="11"/>
    </location>
</feature>
<protein>
    <submittedName>
        <fullName evidence="12">Putative reverse transcriptase domain-containing protein</fullName>
    </submittedName>
</protein>
<dbReference type="Gene3D" id="3.30.70.270">
    <property type="match status" value="3"/>
</dbReference>
<feature type="region of interest" description="Disordered" evidence="7">
    <location>
        <begin position="195"/>
        <end position="243"/>
    </location>
</feature>
<evidence type="ECO:0000259" key="10">
    <source>
        <dbReference type="Pfam" id="PF19259"/>
    </source>
</evidence>
<feature type="region of interest" description="Disordered" evidence="7">
    <location>
        <begin position="1776"/>
        <end position="1866"/>
    </location>
</feature>
<feature type="compositionally biased region" description="Basic residues" evidence="7">
    <location>
        <begin position="219"/>
        <end position="232"/>
    </location>
</feature>
<dbReference type="Gene3D" id="3.10.10.10">
    <property type="entry name" value="HIV Type 1 Reverse Transcriptase, subunit A, domain 1"/>
    <property type="match status" value="1"/>
</dbReference>
<feature type="compositionally biased region" description="Pro residues" evidence="7">
    <location>
        <begin position="1808"/>
        <end position="1822"/>
    </location>
</feature>
<dbReference type="CDD" id="cd09272">
    <property type="entry name" value="RNase_HI_RT_Ty1"/>
    <property type="match status" value="1"/>
</dbReference>
<dbReference type="Pfam" id="PF17917">
    <property type="entry name" value="RT_RNaseH"/>
    <property type="match status" value="1"/>
</dbReference>
<organism evidence="12">
    <name type="scientific">Tanacetum cinerariifolium</name>
    <name type="common">Dalmatian daisy</name>
    <name type="synonym">Chrysanthemum cinerariifolium</name>
    <dbReference type="NCBI Taxonomy" id="118510"/>
    <lineage>
        <taxon>Eukaryota</taxon>
        <taxon>Viridiplantae</taxon>
        <taxon>Streptophyta</taxon>
        <taxon>Embryophyta</taxon>
        <taxon>Tracheophyta</taxon>
        <taxon>Spermatophyta</taxon>
        <taxon>Magnoliopsida</taxon>
        <taxon>eudicotyledons</taxon>
        <taxon>Gunneridae</taxon>
        <taxon>Pentapetalae</taxon>
        <taxon>asterids</taxon>
        <taxon>campanulids</taxon>
        <taxon>Asterales</taxon>
        <taxon>Asteraceae</taxon>
        <taxon>Asteroideae</taxon>
        <taxon>Anthemideae</taxon>
        <taxon>Anthemidinae</taxon>
        <taxon>Tanacetum</taxon>
    </lineage>
</organism>
<feature type="compositionally biased region" description="Acidic residues" evidence="7">
    <location>
        <begin position="54"/>
        <end position="81"/>
    </location>
</feature>
<feature type="region of interest" description="Disordered" evidence="7">
    <location>
        <begin position="1"/>
        <end position="25"/>
    </location>
</feature>
<feature type="non-terminal residue" evidence="12">
    <location>
        <position position="1"/>
    </location>
</feature>
<evidence type="ECO:0000256" key="7">
    <source>
        <dbReference type="SAM" id="MobiDB-lite"/>
    </source>
</evidence>
<dbReference type="CDD" id="cd01647">
    <property type="entry name" value="RT_LTR"/>
    <property type="match status" value="1"/>
</dbReference>
<keyword evidence="1" id="KW-0808">Transferase</keyword>
<feature type="region of interest" description="Disordered" evidence="7">
    <location>
        <begin position="1885"/>
        <end position="1918"/>
    </location>
</feature>
<feature type="domain" description="Tf2-1-like SH3-like" evidence="11">
    <location>
        <begin position="993"/>
        <end position="1057"/>
    </location>
</feature>
<keyword evidence="5" id="KW-0378">Hydrolase</keyword>
<feature type="domain" description="Ty3 transposon capsid-like protein" evidence="10">
    <location>
        <begin position="262"/>
        <end position="421"/>
    </location>
</feature>
<feature type="domain" description="Reverse transcriptase" evidence="8">
    <location>
        <begin position="591"/>
        <end position="679"/>
    </location>
</feature>
<evidence type="ECO:0000256" key="3">
    <source>
        <dbReference type="ARBA" id="ARBA00022722"/>
    </source>
</evidence>
<evidence type="ECO:0000256" key="4">
    <source>
        <dbReference type="ARBA" id="ARBA00022759"/>
    </source>
</evidence>
<keyword evidence="4" id="KW-0255">Endonuclease</keyword>
<reference evidence="12" key="1">
    <citation type="journal article" date="2019" name="Sci. Rep.">
        <title>Draft genome of Tanacetum cinerariifolium, the natural source of mosquito coil.</title>
        <authorList>
            <person name="Yamashiro T."/>
            <person name="Shiraishi A."/>
            <person name="Satake H."/>
            <person name="Nakayama K."/>
        </authorList>
    </citation>
    <scope>NUCLEOTIDE SEQUENCE</scope>
</reference>
<evidence type="ECO:0000259" key="11">
    <source>
        <dbReference type="Pfam" id="PF24626"/>
    </source>
</evidence>
<dbReference type="SUPFAM" id="SSF56672">
    <property type="entry name" value="DNA/RNA polymerases"/>
    <property type="match status" value="1"/>
</dbReference>
<evidence type="ECO:0000259" key="9">
    <source>
        <dbReference type="Pfam" id="PF17917"/>
    </source>
</evidence>
<dbReference type="InterPro" id="IPR043502">
    <property type="entry name" value="DNA/RNA_pol_sf"/>
</dbReference>
<accession>A0A699GVF0</accession>
<dbReference type="CDD" id="cd09274">
    <property type="entry name" value="RNase_HI_RT_Ty3"/>
    <property type="match status" value="1"/>
</dbReference>